<dbReference type="AlphaFoldDB" id="A0A6L6IGN1"/>
<organism evidence="2 3">
    <name type="scientific">Intestinirhabdus alba</name>
    <dbReference type="NCBI Taxonomy" id="2899544"/>
    <lineage>
        <taxon>Bacteria</taxon>
        <taxon>Pseudomonadati</taxon>
        <taxon>Pseudomonadota</taxon>
        <taxon>Gammaproteobacteria</taxon>
        <taxon>Enterobacterales</taxon>
        <taxon>Enterobacteriaceae</taxon>
        <taxon>Intestinirhabdus</taxon>
    </lineage>
</organism>
<dbReference type="EMBL" id="WMJZ01000007">
    <property type="protein sequence ID" value="MTH45992.1"/>
    <property type="molecule type" value="Genomic_DNA"/>
</dbReference>
<evidence type="ECO:0000256" key="1">
    <source>
        <dbReference type="SAM" id="MobiDB-lite"/>
    </source>
</evidence>
<dbReference type="Proteomes" id="UP000477739">
    <property type="component" value="Unassembled WGS sequence"/>
</dbReference>
<reference evidence="2 3" key="1">
    <citation type="submission" date="2019-11" db="EMBL/GenBank/DDBJ databases">
        <title>Escherichia alba sp. nov. isolated from the gut of plastic-eating superworms Zophobas atratus.</title>
        <authorList>
            <person name="Yang Y."/>
        </authorList>
    </citation>
    <scope>NUCLEOTIDE SEQUENCE [LARGE SCALE GENOMIC DNA]</scope>
    <source>
        <strain evidence="3">BIT-B35</strain>
    </source>
</reference>
<proteinExistence type="predicted"/>
<gene>
    <name evidence="2" type="ORF">GJV78_06920</name>
</gene>
<dbReference type="Pfam" id="PF10139">
    <property type="entry name" value="Virul_Fac"/>
    <property type="match status" value="2"/>
</dbReference>
<sequence>MSKTLNTTEAVAAWINQTRRHAARLDDEADALLTRIDMATGTEAALNAASGAAGSIGLYGYSQAAKAHLLLTLCSRGDGKLPVIAADRSFDYFSHINPGHGPANMALRFTHGAAQSDADWPLRLRLVDEAELVQIFIARACAAGDVRPVEKTIIEARLQQWQSLRQPGAVLGLSAGDVGSVARFWRRCVPSAQQQIDDALWHQFATLLPAVDLSTRASAWSLLWGEQPELTQQWLSLARALQQTGHARELAAPLSLLVDRFGLPTETFIMQGTLAGAEGQSDVMVHPVFEQQLHPAVSLPLDTLALLTRELELCVETSLLESVDVLDIPQAPQEPVPPLWRAKLGWLLEHYRQQLQPDVLVICNAAAARAQTPGVARTLLGWAHDTQPARDAALPGLVWAITPHDARFATGQNLDEAVQQLMGKPGQRWGTLQALDAHSLQRLVEWLAQATSAPQREARLQALREQHLQHLRDLLLTITDASVQTEHVIRQLQAQAAHHGDLLDGLLPPVQHFDALLRVQQPREEQVSGLFNEAIDLFAGEAETPQREERQETGQRAHRMWINHVRQWSRSESNAERAGVEPAVLRQVVDILIATSYRLNLPAQLQQIMQREAVCGAQLHACVANFIAWLGYADVAESERPASRIQKEASIFSAAQRQPMGRLTQLAERPVHAASRYVYDWLVALYTRAEENKEYTHPQALTEEDRQALEALLAGPAAPVKTAKTKAPRGSSSARSRQPAPR</sequence>
<dbReference type="OrthoDB" id="1060501at2"/>
<feature type="region of interest" description="Disordered" evidence="1">
    <location>
        <begin position="696"/>
        <end position="742"/>
    </location>
</feature>
<dbReference type="InterPro" id="IPR017030">
    <property type="entry name" value="Vir_effector_SfrC"/>
</dbReference>
<feature type="compositionally biased region" description="Low complexity" evidence="1">
    <location>
        <begin position="709"/>
        <end position="722"/>
    </location>
</feature>
<feature type="compositionally biased region" description="Low complexity" evidence="1">
    <location>
        <begin position="728"/>
        <end position="742"/>
    </location>
</feature>
<keyword evidence="3" id="KW-1185">Reference proteome</keyword>
<accession>A0A6L6IGN1</accession>
<comment type="caution">
    <text evidence="2">The sequence shown here is derived from an EMBL/GenBank/DDBJ whole genome shotgun (WGS) entry which is preliminary data.</text>
</comment>
<protein>
    <submittedName>
        <fullName evidence="2">Virulence effector SrfC</fullName>
    </submittedName>
</protein>
<name>A0A6L6IGN1_9ENTR</name>
<dbReference type="PIRSF" id="PIRSF034586">
    <property type="entry name" value="Vir_effector_SfrC"/>
    <property type="match status" value="1"/>
</dbReference>
<evidence type="ECO:0000313" key="3">
    <source>
        <dbReference type="Proteomes" id="UP000477739"/>
    </source>
</evidence>
<evidence type="ECO:0000313" key="2">
    <source>
        <dbReference type="EMBL" id="MTH45992.1"/>
    </source>
</evidence>